<comment type="caution">
    <text evidence="2">The sequence shown here is derived from an EMBL/GenBank/DDBJ whole genome shotgun (WGS) entry which is preliminary data.</text>
</comment>
<evidence type="ECO:0000313" key="3">
    <source>
        <dbReference type="Proteomes" id="UP001365128"/>
    </source>
</evidence>
<gene>
    <name evidence="2" type="ORF">IWX46DRAFT_161975</name>
</gene>
<feature type="signal peptide" evidence="1">
    <location>
        <begin position="1"/>
        <end position="28"/>
    </location>
</feature>
<feature type="chain" id="PRO_5045201573" evidence="1">
    <location>
        <begin position="29"/>
        <end position="151"/>
    </location>
</feature>
<dbReference type="Proteomes" id="UP001365128">
    <property type="component" value="Unassembled WGS sequence"/>
</dbReference>
<keyword evidence="1" id="KW-0732">Signal</keyword>
<sequence>MTGRWAGPGSLFTQFLFLSAAALQLACATPIISRPANHGAADDLERHHRRTTDYSSSACLFGPTSLTGGLVRFALADVAQALQHTAESWTTTAAAPRCVPEAAALSLSRPQTLSLFCADMGDFDCYQPIKSFDRPPGCRFIFFGLCRGLPK</sequence>
<dbReference type="EMBL" id="JBBPDW010000022">
    <property type="protein sequence ID" value="KAK7542932.1"/>
    <property type="molecule type" value="Genomic_DNA"/>
</dbReference>
<evidence type="ECO:0000256" key="1">
    <source>
        <dbReference type="SAM" id="SignalP"/>
    </source>
</evidence>
<evidence type="ECO:0000313" key="2">
    <source>
        <dbReference type="EMBL" id="KAK7542932.1"/>
    </source>
</evidence>
<name>A0ABR1M5P4_9PEZI</name>
<organism evidence="2 3">
    <name type="scientific">Phyllosticta citricarpa</name>
    <dbReference type="NCBI Taxonomy" id="55181"/>
    <lineage>
        <taxon>Eukaryota</taxon>
        <taxon>Fungi</taxon>
        <taxon>Dikarya</taxon>
        <taxon>Ascomycota</taxon>
        <taxon>Pezizomycotina</taxon>
        <taxon>Dothideomycetes</taxon>
        <taxon>Dothideomycetes incertae sedis</taxon>
        <taxon>Botryosphaeriales</taxon>
        <taxon>Phyllostictaceae</taxon>
        <taxon>Phyllosticta</taxon>
    </lineage>
</organism>
<reference evidence="2 3" key="1">
    <citation type="submission" date="2024-04" db="EMBL/GenBank/DDBJ databases">
        <title>Phyllosticta paracitricarpa is synonymous to the EU quarantine fungus P. citricarpa based on phylogenomic analyses.</title>
        <authorList>
            <consortium name="Lawrence Berkeley National Laboratory"/>
            <person name="Van Ingen-Buijs V.A."/>
            <person name="Van Westerhoven A.C."/>
            <person name="Haridas S."/>
            <person name="Skiadas P."/>
            <person name="Martin F."/>
            <person name="Groenewald J.Z."/>
            <person name="Crous P.W."/>
            <person name="Seidl M.F."/>
        </authorList>
    </citation>
    <scope>NUCLEOTIDE SEQUENCE [LARGE SCALE GENOMIC DNA]</scope>
    <source>
        <strain evidence="2 3">CBS 122670</strain>
    </source>
</reference>
<protein>
    <submittedName>
        <fullName evidence="2">Uncharacterized protein</fullName>
    </submittedName>
</protein>
<keyword evidence="3" id="KW-1185">Reference proteome</keyword>
<proteinExistence type="predicted"/>
<accession>A0ABR1M5P4</accession>